<evidence type="ECO:0000313" key="1">
    <source>
        <dbReference type="EMBL" id="GAE35293.1"/>
    </source>
</evidence>
<dbReference type="Pfam" id="PF18846">
    <property type="entry name" value="baeRF_family5"/>
    <property type="match status" value="1"/>
</dbReference>
<gene>
    <name evidence="1" type="ORF">JCM9157_2394</name>
</gene>
<dbReference type="AlphaFoldDB" id="W4QUK1"/>
<dbReference type="Proteomes" id="UP000018896">
    <property type="component" value="Unassembled WGS sequence"/>
</dbReference>
<comment type="caution">
    <text evidence="1">The sequence shown here is derived from an EMBL/GenBank/DDBJ whole genome shotgun (WGS) entry which is preliminary data.</text>
</comment>
<dbReference type="eggNOG" id="COG1503">
    <property type="taxonomic scope" value="Bacteria"/>
</dbReference>
<dbReference type="STRING" id="1236973.JCM9157_2394"/>
<evidence type="ECO:0000313" key="2">
    <source>
        <dbReference type="Proteomes" id="UP000018896"/>
    </source>
</evidence>
<organism evidence="1 2">
    <name type="scientific">Halalkalibacter akibai (strain ATCC 43226 / DSM 21942 / CIP 109018 / JCM 9157 / 1139)</name>
    <name type="common">Bacillus akibai</name>
    <dbReference type="NCBI Taxonomy" id="1236973"/>
    <lineage>
        <taxon>Bacteria</taxon>
        <taxon>Bacillati</taxon>
        <taxon>Bacillota</taxon>
        <taxon>Bacilli</taxon>
        <taxon>Bacillales</taxon>
        <taxon>Bacillaceae</taxon>
        <taxon>Halalkalibacter</taxon>
    </lineage>
</organism>
<name>W4QUK1_HALA3</name>
<accession>W4QUK1</accession>
<keyword evidence="2" id="KW-1185">Reference proteome</keyword>
<protein>
    <submittedName>
        <fullName evidence="1">Uncharacterized protein</fullName>
    </submittedName>
</protein>
<dbReference type="OrthoDB" id="5241360at2"/>
<proteinExistence type="predicted"/>
<sequence length="261" mass="30561">MDLVKKLQQVKDMYDEKGILTIYLSTDQTSNDQQKGEWKIRLKNGLKKLDEYNNLSSIENCKTFKNVQRKALDAIKSIQLELPRGIVLVAFPNGDIYLKKLQLQVENEFHWEKKPITKQLEKIKSNYPKEGILFLQKENVYMIETSLAEVTQEYSFELEVESNDWKQYEGLAARERKASGASHRDKFEQRLDANKLRWYKQLSDEINGKIKQNSIENLYLVGEKEIVSEFQKMLNIKKVTVIQKNYANLTSKQMIDQIVAS</sequence>
<reference evidence="1 2" key="1">
    <citation type="journal article" date="2014" name="Genome Announc.">
        <title>Draft Genome Sequences of Three Alkaliphilic Bacillus Strains, Bacillus wakoensis JCM 9140T, Bacillus akibai JCM 9157T, and Bacillus hemicellulosilyticus JCM 9152T.</title>
        <authorList>
            <person name="Yuki M."/>
            <person name="Oshima K."/>
            <person name="Suda W."/>
            <person name="Oshida Y."/>
            <person name="Kitamura K."/>
            <person name="Iida T."/>
            <person name="Hattori M."/>
            <person name="Ohkuma M."/>
        </authorList>
    </citation>
    <scope>NUCLEOTIDE SEQUENCE [LARGE SCALE GENOMIC DNA]</scope>
    <source>
        <strain evidence="1 2">JCM 9157</strain>
    </source>
</reference>
<dbReference type="RefSeq" id="WP_035664684.1">
    <property type="nucleotide sequence ID" value="NZ_BAUV01000017.1"/>
</dbReference>
<dbReference type="EMBL" id="BAUV01000017">
    <property type="protein sequence ID" value="GAE35293.1"/>
    <property type="molecule type" value="Genomic_DNA"/>
</dbReference>
<dbReference type="InterPro" id="IPR040983">
    <property type="entry name" value="Bact_RF_family5"/>
</dbReference>